<proteinExistence type="inferred from homology"/>
<reference evidence="2 3" key="1">
    <citation type="submission" date="2018-06" db="EMBL/GenBank/DDBJ databases">
        <title>Complete Genomes of Monosporascus.</title>
        <authorList>
            <person name="Robinson A.J."/>
            <person name="Natvig D.O."/>
        </authorList>
    </citation>
    <scope>NUCLEOTIDE SEQUENCE [LARGE SCALE GENOMIC DNA]</scope>
    <source>
        <strain evidence="2 3">CBS 609.92</strain>
    </source>
</reference>
<dbReference type="Gene3D" id="2.40.160.200">
    <property type="entry name" value="LURP1-related"/>
    <property type="match status" value="1"/>
</dbReference>
<sequence length="201" mass="22757">MEIPLQTPNPQVNMLASHISEQEMTFIVYCHDAIFKHVTAADSKGQPLFHVQGTAFGTSWSWRRKVYDSSNDQLLFDFRHHSLDIKNRWVIESPTSRKLCSLVHKSQITTKHSAIDATVYTESGERVLVLMRPNDHAAMTVTISVGGTAIATIRKAEDNDLIIRGKRDRSVWEVRVASGVDLSLVMVMVLCRVEMGHVWKQ</sequence>
<dbReference type="Pfam" id="PF04525">
    <property type="entry name" value="LOR"/>
    <property type="match status" value="1"/>
</dbReference>
<dbReference type="InterPro" id="IPR038595">
    <property type="entry name" value="LOR_sf"/>
</dbReference>
<gene>
    <name evidence="2" type="ORF">DL762_002424</name>
</gene>
<evidence type="ECO:0000313" key="2">
    <source>
        <dbReference type="EMBL" id="RYO90993.1"/>
    </source>
</evidence>
<dbReference type="InterPro" id="IPR007612">
    <property type="entry name" value="LOR"/>
</dbReference>
<dbReference type="EMBL" id="QJNS01000046">
    <property type="protein sequence ID" value="RYO90993.1"/>
    <property type="molecule type" value="Genomic_DNA"/>
</dbReference>
<protein>
    <submittedName>
        <fullName evidence="2">Uncharacterized protein</fullName>
    </submittedName>
</protein>
<evidence type="ECO:0000256" key="1">
    <source>
        <dbReference type="ARBA" id="ARBA00005437"/>
    </source>
</evidence>
<name>A0ABY0HDZ5_9PEZI</name>
<comment type="similarity">
    <text evidence="1">Belongs to the LOR family.</text>
</comment>
<accession>A0ABY0HDZ5</accession>
<keyword evidence="3" id="KW-1185">Reference proteome</keyword>
<dbReference type="SUPFAM" id="SSF54518">
    <property type="entry name" value="Tubby C-terminal domain-like"/>
    <property type="match status" value="1"/>
</dbReference>
<organism evidence="2 3">
    <name type="scientific">Monosporascus cannonballus</name>
    <dbReference type="NCBI Taxonomy" id="155416"/>
    <lineage>
        <taxon>Eukaryota</taxon>
        <taxon>Fungi</taxon>
        <taxon>Dikarya</taxon>
        <taxon>Ascomycota</taxon>
        <taxon>Pezizomycotina</taxon>
        <taxon>Sordariomycetes</taxon>
        <taxon>Xylariomycetidae</taxon>
        <taxon>Xylariales</taxon>
        <taxon>Xylariales incertae sedis</taxon>
        <taxon>Monosporascus</taxon>
    </lineage>
</organism>
<dbReference type="Proteomes" id="UP000294003">
    <property type="component" value="Unassembled WGS sequence"/>
</dbReference>
<dbReference type="InterPro" id="IPR025659">
    <property type="entry name" value="Tubby-like_C"/>
</dbReference>
<evidence type="ECO:0000313" key="3">
    <source>
        <dbReference type="Proteomes" id="UP000294003"/>
    </source>
</evidence>
<comment type="caution">
    <text evidence="2">The sequence shown here is derived from an EMBL/GenBank/DDBJ whole genome shotgun (WGS) entry which is preliminary data.</text>
</comment>